<feature type="region of interest" description="Disordered" evidence="1">
    <location>
        <begin position="95"/>
        <end position="119"/>
    </location>
</feature>
<comment type="caution">
    <text evidence="3">The sequence shown here is derived from an EMBL/GenBank/DDBJ whole genome shotgun (WGS) entry which is preliminary data.</text>
</comment>
<dbReference type="RefSeq" id="WP_191258521.1">
    <property type="nucleotide sequence ID" value="NZ_BNAY01000009.1"/>
</dbReference>
<evidence type="ECO:0000256" key="1">
    <source>
        <dbReference type="SAM" id="MobiDB-lite"/>
    </source>
</evidence>
<dbReference type="Pfam" id="PF26056">
    <property type="entry name" value="DUF8017"/>
    <property type="match status" value="1"/>
</dbReference>
<organism evidence="3 4">
    <name type="scientific">Amycolatopsis oliviviridis</name>
    <dbReference type="NCBI Taxonomy" id="1471590"/>
    <lineage>
        <taxon>Bacteria</taxon>
        <taxon>Bacillati</taxon>
        <taxon>Actinomycetota</taxon>
        <taxon>Actinomycetes</taxon>
        <taxon>Pseudonocardiales</taxon>
        <taxon>Pseudonocardiaceae</taxon>
        <taxon>Amycolatopsis</taxon>
    </lineage>
</organism>
<feature type="compositionally biased region" description="Pro residues" evidence="1">
    <location>
        <begin position="37"/>
        <end position="47"/>
    </location>
</feature>
<proteinExistence type="predicted"/>
<feature type="region of interest" description="Disordered" evidence="1">
    <location>
        <begin position="1"/>
        <end position="70"/>
    </location>
</feature>
<dbReference type="Proteomes" id="UP000635387">
    <property type="component" value="Unassembled WGS sequence"/>
</dbReference>
<reference evidence="4" key="1">
    <citation type="journal article" date="2019" name="Int. J. Syst. Evol. Microbiol.">
        <title>The Global Catalogue of Microorganisms (GCM) 10K type strain sequencing project: providing services to taxonomists for standard genome sequencing and annotation.</title>
        <authorList>
            <consortium name="The Broad Institute Genomics Platform"/>
            <consortium name="The Broad Institute Genome Sequencing Center for Infectious Disease"/>
            <person name="Wu L."/>
            <person name="Ma J."/>
        </authorList>
    </citation>
    <scope>NUCLEOTIDE SEQUENCE [LARGE SCALE GENOMIC DNA]</scope>
    <source>
        <strain evidence="4">CGMCC 4.7683</strain>
    </source>
</reference>
<dbReference type="EMBL" id="BNAY01000009">
    <property type="protein sequence ID" value="GHH31874.1"/>
    <property type="molecule type" value="Genomic_DNA"/>
</dbReference>
<evidence type="ECO:0000313" key="3">
    <source>
        <dbReference type="EMBL" id="GHH31874.1"/>
    </source>
</evidence>
<dbReference type="InterPro" id="IPR058330">
    <property type="entry name" value="DUF8017"/>
</dbReference>
<sequence>MGLFGKKRGDSPGYEDNAALDGFGGYQPSDSSGYSPTPEPAPVPSAPAEPEAEPKPALEPEKPAKQPMSRSGRRAMYGFFATLGVIAVAALANNSDRSSDSSAPTPRAPTVYTPSPQVIAPPVTEGWQSVAGKDGVYAYDVPPNWTPKPGTIHGWEKGSQVPGITMVASAFVGDGYCPQEKRSRIGGSGVANVKVADPAAAARKAVDDLAVSAYNPENGPLTAKITPEPPQTAEFTLGSGKKVPASILLAEVVTPPGPCGERRALVGVIAPQLGDASAALAVYSGQDTPGGADREQILKILKTYRGVPEADRRTITPPPSTLR</sequence>
<evidence type="ECO:0000259" key="2">
    <source>
        <dbReference type="Pfam" id="PF26056"/>
    </source>
</evidence>
<feature type="compositionally biased region" description="Low complexity" evidence="1">
    <location>
        <begin position="95"/>
        <end position="110"/>
    </location>
</feature>
<feature type="compositionally biased region" description="Basic and acidic residues" evidence="1">
    <location>
        <begin position="52"/>
        <end position="64"/>
    </location>
</feature>
<evidence type="ECO:0000313" key="4">
    <source>
        <dbReference type="Proteomes" id="UP000635387"/>
    </source>
</evidence>
<protein>
    <recommendedName>
        <fullName evidence="2">DUF8017 domain-containing protein</fullName>
    </recommendedName>
</protein>
<name>A0ABQ3M2G6_9PSEU</name>
<gene>
    <name evidence="3" type="ORF">GCM10017790_68300</name>
</gene>
<keyword evidence="4" id="KW-1185">Reference proteome</keyword>
<feature type="domain" description="DUF8017" evidence="2">
    <location>
        <begin position="121"/>
        <end position="307"/>
    </location>
</feature>
<accession>A0ABQ3M2G6</accession>